<gene>
    <name evidence="2" type="ORF">IM811_002815</name>
</gene>
<dbReference type="EMBL" id="JADCTT010000010">
    <property type="protein sequence ID" value="KAF9747481.1"/>
    <property type="molecule type" value="Genomic_DNA"/>
</dbReference>
<evidence type="ECO:0000313" key="3">
    <source>
        <dbReference type="Proteomes" id="UP000616885"/>
    </source>
</evidence>
<dbReference type="AlphaFoldDB" id="A0A8H7KBH9"/>
<feature type="transmembrane region" description="Helical" evidence="1">
    <location>
        <begin position="53"/>
        <end position="70"/>
    </location>
</feature>
<accession>A0A8H7KBH9</accession>
<evidence type="ECO:0000313" key="2">
    <source>
        <dbReference type="EMBL" id="KAF9747481.1"/>
    </source>
</evidence>
<evidence type="ECO:0000256" key="1">
    <source>
        <dbReference type="SAM" id="Phobius"/>
    </source>
</evidence>
<keyword evidence="1" id="KW-0812">Transmembrane</keyword>
<reference evidence="2" key="1">
    <citation type="submission" date="2020-10" db="EMBL/GenBank/DDBJ databases">
        <title>High-Quality Genome Resource of Clonostachys rosea strain S41 by Oxford Nanopore Long-Read Sequencing.</title>
        <authorList>
            <person name="Wang H."/>
        </authorList>
    </citation>
    <scope>NUCLEOTIDE SEQUENCE</scope>
    <source>
        <strain evidence="2">S41</strain>
    </source>
</reference>
<keyword evidence="1" id="KW-1133">Transmembrane helix</keyword>
<protein>
    <submittedName>
        <fullName evidence="2">Uncharacterized protein</fullName>
    </submittedName>
</protein>
<organism evidence="2 3">
    <name type="scientific">Bionectria ochroleuca</name>
    <name type="common">Gliocladium roseum</name>
    <dbReference type="NCBI Taxonomy" id="29856"/>
    <lineage>
        <taxon>Eukaryota</taxon>
        <taxon>Fungi</taxon>
        <taxon>Dikarya</taxon>
        <taxon>Ascomycota</taxon>
        <taxon>Pezizomycotina</taxon>
        <taxon>Sordariomycetes</taxon>
        <taxon>Hypocreomycetidae</taxon>
        <taxon>Hypocreales</taxon>
        <taxon>Bionectriaceae</taxon>
        <taxon>Clonostachys</taxon>
    </lineage>
</organism>
<comment type="caution">
    <text evidence="2">The sequence shown here is derived from an EMBL/GenBank/DDBJ whole genome shotgun (WGS) entry which is preliminary data.</text>
</comment>
<dbReference type="Proteomes" id="UP000616885">
    <property type="component" value="Unassembled WGS sequence"/>
</dbReference>
<feature type="transmembrane region" description="Helical" evidence="1">
    <location>
        <begin position="12"/>
        <end position="41"/>
    </location>
</feature>
<sequence length="104" mass="12168">MPQSLDCDFPLSFSFLFGFLFFFISFISVLFFLSYCVWFSFVSKEIFNFTGIVYNHFYFHFYSFGIYSLIRLRRPETAQREAVLVGELAQMSRGGISLPSLFVA</sequence>
<name>A0A8H7KBH9_BIOOC</name>
<proteinExistence type="predicted"/>
<keyword evidence="1" id="KW-0472">Membrane</keyword>